<accession>A0A914EM37</accession>
<dbReference type="Proteomes" id="UP000887540">
    <property type="component" value="Unplaced"/>
</dbReference>
<organism evidence="2 3">
    <name type="scientific">Acrobeloides nanus</name>
    <dbReference type="NCBI Taxonomy" id="290746"/>
    <lineage>
        <taxon>Eukaryota</taxon>
        <taxon>Metazoa</taxon>
        <taxon>Ecdysozoa</taxon>
        <taxon>Nematoda</taxon>
        <taxon>Chromadorea</taxon>
        <taxon>Rhabditida</taxon>
        <taxon>Tylenchina</taxon>
        <taxon>Cephalobomorpha</taxon>
        <taxon>Cephaloboidea</taxon>
        <taxon>Cephalobidae</taxon>
        <taxon>Acrobeloides</taxon>
    </lineage>
</organism>
<evidence type="ECO:0000313" key="3">
    <source>
        <dbReference type="WBParaSite" id="ACRNAN_scaffold9412.g12369.t1"/>
    </source>
</evidence>
<feature type="compositionally biased region" description="Polar residues" evidence="1">
    <location>
        <begin position="44"/>
        <end position="55"/>
    </location>
</feature>
<feature type="region of interest" description="Disordered" evidence="1">
    <location>
        <begin position="1"/>
        <end position="74"/>
    </location>
</feature>
<sequence>MIRAFKQGKDPFCDKNLQLHQFNPRSSKPNSQPKAPGDKEQPKKQPSTSSMQKLYNRSKKEGIRLILTETSPRC</sequence>
<evidence type="ECO:0000313" key="2">
    <source>
        <dbReference type="Proteomes" id="UP000887540"/>
    </source>
</evidence>
<feature type="compositionally biased region" description="Polar residues" evidence="1">
    <location>
        <begin position="18"/>
        <end position="33"/>
    </location>
</feature>
<protein>
    <submittedName>
        <fullName evidence="3">Uncharacterized protein</fullName>
    </submittedName>
</protein>
<name>A0A914EM37_9BILA</name>
<dbReference type="WBParaSite" id="ACRNAN_scaffold9412.g12369.t1">
    <property type="protein sequence ID" value="ACRNAN_scaffold9412.g12369.t1"/>
    <property type="gene ID" value="ACRNAN_scaffold9412.g12369"/>
</dbReference>
<reference evidence="3" key="1">
    <citation type="submission" date="2022-11" db="UniProtKB">
        <authorList>
            <consortium name="WormBaseParasite"/>
        </authorList>
    </citation>
    <scope>IDENTIFICATION</scope>
</reference>
<evidence type="ECO:0000256" key="1">
    <source>
        <dbReference type="SAM" id="MobiDB-lite"/>
    </source>
</evidence>
<proteinExistence type="predicted"/>
<keyword evidence="2" id="KW-1185">Reference proteome</keyword>
<dbReference type="AlphaFoldDB" id="A0A914EM37"/>